<gene>
    <name evidence="2" type="ORF">FB560_1291</name>
</gene>
<name>A0A543BLF1_9MICO</name>
<dbReference type="InterPro" id="IPR000157">
    <property type="entry name" value="TIR_dom"/>
</dbReference>
<dbReference type="Pfam" id="PF13676">
    <property type="entry name" value="TIR_2"/>
    <property type="match status" value="1"/>
</dbReference>
<feature type="domain" description="TIR" evidence="1">
    <location>
        <begin position="3"/>
        <end position="132"/>
    </location>
</feature>
<reference evidence="2 3" key="1">
    <citation type="submission" date="2019-06" db="EMBL/GenBank/DDBJ databases">
        <title>Sequencing the genomes of 1000 actinobacteria strains.</title>
        <authorList>
            <person name="Klenk H.-P."/>
        </authorList>
    </citation>
    <scope>NUCLEOTIDE SEQUENCE [LARGE SCALE GENOMIC DNA]</scope>
    <source>
        <strain evidence="2 3">DSM 20169</strain>
    </source>
</reference>
<comment type="caution">
    <text evidence="2">The sequence shown here is derived from an EMBL/GenBank/DDBJ whole genome shotgun (WGS) entry which is preliminary data.</text>
</comment>
<dbReference type="InterPro" id="IPR035897">
    <property type="entry name" value="Toll_tir_struct_dom_sf"/>
</dbReference>
<dbReference type="EMBL" id="VFOX01000001">
    <property type="protein sequence ID" value="TQL85660.1"/>
    <property type="molecule type" value="Genomic_DNA"/>
</dbReference>
<dbReference type="PROSITE" id="PS50104">
    <property type="entry name" value="TIR"/>
    <property type="match status" value="1"/>
</dbReference>
<organism evidence="2 3">
    <name type="scientific">Microbacterium saperdae</name>
    <dbReference type="NCBI Taxonomy" id="69368"/>
    <lineage>
        <taxon>Bacteria</taxon>
        <taxon>Bacillati</taxon>
        <taxon>Actinomycetota</taxon>
        <taxon>Actinomycetes</taxon>
        <taxon>Micrococcales</taxon>
        <taxon>Microbacteriaceae</taxon>
        <taxon>Microbacterium</taxon>
    </lineage>
</organism>
<evidence type="ECO:0000313" key="2">
    <source>
        <dbReference type="EMBL" id="TQL85660.1"/>
    </source>
</evidence>
<sequence length="308" mass="33298">MPDAPKAFISHASEDKGRFVTEFATNLRAAGIDAWVDEWEIRAGDSLVDKVFAHGIDKADVFIVVLSNTSITKPWVAEELDAGVIRRIQRGTRIIPVLIDDVEVPPALQHLRYSSLASLGPQGVVSDISGTLFSTDVAPPLGAPPAYSRRAPKLLPNPVDDAVMNATVDMILENGAGSVGSRQLLERLADLDLSHELVEEAISSLADQRLVEVSRSFGGTTITRLRPRVWLAVLRKRGIDVDGLHDELLTHFVNHGSSGGFDETDRETLHALVSVLEMERLIGRVTTTLDGTAHAQATVAGQRAARAL</sequence>
<evidence type="ECO:0000313" key="3">
    <source>
        <dbReference type="Proteomes" id="UP000317209"/>
    </source>
</evidence>
<dbReference type="Proteomes" id="UP000317209">
    <property type="component" value="Unassembled WGS sequence"/>
</dbReference>
<dbReference type="AlphaFoldDB" id="A0A543BLF1"/>
<proteinExistence type="predicted"/>
<keyword evidence="3" id="KW-1185">Reference proteome</keyword>
<dbReference type="Gene3D" id="3.40.50.10140">
    <property type="entry name" value="Toll/interleukin-1 receptor homology (TIR) domain"/>
    <property type="match status" value="1"/>
</dbReference>
<dbReference type="RefSeq" id="WP_141871591.1">
    <property type="nucleotide sequence ID" value="NZ_VFOX01000001.1"/>
</dbReference>
<dbReference type="SUPFAM" id="SSF52200">
    <property type="entry name" value="Toll/Interleukin receptor TIR domain"/>
    <property type="match status" value="1"/>
</dbReference>
<dbReference type="OrthoDB" id="3375485at2"/>
<protein>
    <submittedName>
        <fullName evidence="2">TIR domain-containing protein</fullName>
    </submittedName>
</protein>
<evidence type="ECO:0000259" key="1">
    <source>
        <dbReference type="PROSITE" id="PS50104"/>
    </source>
</evidence>
<accession>A0A543BLF1</accession>
<dbReference type="GO" id="GO:0007165">
    <property type="term" value="P:signal transduction"/>
    <property type="evidence" value="ECO:0007669"/>
    <property type="project" value="InterPro"/>
</dbReference>
<dbReference type="SMART" id="SM00255">
    <property type="entry name" value="TIR"/>
    <property type="match status" value="1"/>
</dbReference>